<dbReference type="STRING" id="926559.JoomaDRAFT_2327"/>
<proteinExistence type="predicted"/>
<keyword evidence="7 8" id="KW-0472">Membrane</keyword>
<feature type="transmembrane region" description="Helical" evidence="8">
    <location>
        <begin position="115"/>
        <end position="133"/>
    </location>
</feature>
<dbReference type="RefSeq" id="WP_008612708.1">
    <property type="nucleotide sequence ID" value="NZ_JH651379.1"/>
</dbReference>
<accession>I3C6S0</accession>
<reference evidence="10 11" key="1">
    <citation type="submission" date="2012-02" db="EMBL/GenBank/DDBJ databases">
        <title>Improved High-Quality Draft genome of Joostella marina DSM 19592.</title>
        <authorList>
            <consortium name="US DOE Joint Genome Institute (JGI-PGF)"/>
            <person name="Lucas S."/>
            <person name="Copeland A."/>
            <person name="Lapidus A."/>
            <person name="Bruce D."/>
            <person name="Goodwin L."/>
            <person name="Pitluck S."/>
            <person name="Peters L."/>
            <person name="Chertkov O."/>
            <person name="Ovchinnikova G."/>
            <person name="Kyrpides N."/>
            <person name="Mavromatis K."/>
            <person name="Detter J.C."/>
            <person name="Han C."/>
            <person name="Land M."/>
            <person name="Hauser L."/>
            <person name="Markowitz V."/>
            <person name="Cheng J.-F."/>
            <person name="Hugenholtz P."/>
            <person name="Woyke T."/>
            <person name="Wu D."/>
            <person name="Tindall B."/>
            <person name="Brambilla E."/>
            <person name="Klenk H.-P."/>
            <person name="Eisen J.A."/>
        </authorList>
    </citation>
    <scope>NUCLEOTIDE SEQUENCE [LARGE SCALE GENOMIC DNA]</scope>
    <source>
        <strain evidence="10 11">DSM 19592</strain>
    </source>
</reference>
<dbReference type="GO" id="GO:0010041">
    <property type="term" value="P:response to iron(III) ion"/>
    <property type="evidence" value="ECO:0007669"/>
    <property type="project" value="TreeGrafter"/>
</dbReference>
<feature type="transmembrane region" description="Helical" evidence="8">
    <location>
        <begin position="347"/>
        <end position="366"/>
    </location>
</feature>
<keyword evidence="4 10" id="KW-0808">Transferase</keyword>
<dbReference type="InterPro" id="IPR050297">
    <property type="entry name" value="LipidA_mod_glycosyltrf_83"/>
</dbReference>
<feature type="transmembrane region" description="Helical" evidence="8">
    <location>
        <begin position="378"/>
        <end position="395"/>
    </location>
</feature>
<name>I3C6S0_9FLAO</name>
<gene>
    <name evidence="10" type="ORF">JoomaDRAFT_2327</name>
</gene>
<feature type="transmembrane region" description="Helical" evidence="8">
    <location>
        <begin position="89"/>
        <end position="109"/>
    </location>
</feature>
<evidence type="ECO:0000256" key="5">
    <source>
        <dbReference type="ARBA" id="ARBA00022692"/>
    </source>
</evidence>
<protein>
    <submittedName>
        <fullName evidence="10">PMT family glycosyltransferase, 4-amino-4-deoxy-L-arabinose transferase</fullName>
    </submittedName>
</protein>
<dbReference type="OrthoDB" id="9792789at2"/>
<feature type="transmembrane region" description="Helical" evidence="8">
    <location>
        <begin position="296"/>
        <end position="312"/>
    </location>
</feature>
<dbReference type="GO" id="GO:0016763">
    <property type="term" value="F:pentosyltransferase activity"/>
    <property type="evidence" value="ECO:0007669"/>
    <property type="project" value="TreeGrafter"/>
</dbReference>
<keyword evidence="6 8" id="KW-1133">Transmembrane helix</keyword>
<keyword evidence="11" id="KW-1185">Reference proteome</keyword>
<evidence type="ECO:0000256" key="8">
    <source>
        <dbReference type="SAM" id="Phobius"/>
    </source>
</evidence>
<organism evidence="10 11">
    <name type="scientific">Galbibacter orientalis DSM 19592</name>
    <dbReference type="NCBI Taxonomy" id="926559"/>
    <lineage>
        <taxon>Bacteria</taxon>
        <taxon>Pseudomonadati</taxon>
        <taxon>Bacteroidota</taxon>
        <taxon>Flavobacteriia</taxon>
        <taxon>Flavobacteriales</taxon>
        <taxon>Flavobacteriaceae</taxon>
        <taxon>Galbibacter</taxon>
    </lineage>
</organism>
<keyword evidence="2" id="KW-1003">Cell membrane</keyword>
<evidence type="ECO:0000256" key="3">
    <source>
        <dbReference type="ARBA" id="ARBA00022676"/>
    </source>
</evidence>
<feature type="domain" description="Glycosyltransferase RgtA/B/C/D-like" evidence="9">
    <location>
        <begin position="64"/>
        <end position="195"/>
    </location>
</feature>
<dbReference type="Pfam" id="PF13231">
    <property type="entry name" value="PMT_2"/>
    <property type="match status" value="1"/>
</dbReference>
<comment type="subcellular location">
    <subcellularLocation>
        <location evidence="1">Cell membrane</location>
        <topology evidence="1">Multi-pass membrane protein</topology>
    </subcellularLocation>
</comment>
<feature type="transmembrane region" description="Helical" evidence="8">
    <location>
        <begin position="404"/>
        <end position="423"/>
    </location>
</feature>
<dbReference type="GO" id="GO:0005886">
    <property type="term" value="C:plasma membrane"/>
    <property type="evidence" value="ECO:0007669"/>
    <property type="project" value="UniProtKB-SubCell"/>
</dbReference>
<dbReference type="HOGENOM" id="CLU_019200_0_0_10"/>
<dbReference type="InterPro" id="IPR038731">
    <property type="entry name" value="RgtA/B/C-like"/>
</dbReference>
<evidence type="ECO:0000256" key="2">
    <source>
        <dbReference type="ARBA" id="ARBA00022475"/>
    </source>
</evidence>
<evidence type="ECO:0000256" key="4">
    <source>
        <dbReference type="ARBA" id="ARBA00022679"/>
    </source>
</evidence>
<dbReference type="GO" id="GO:0009103">
    <property type="term" value="P:lipopolysaccharide biosynthetic process"/>
    <property type="evidence" value="ECO:0007669"/>
    <property type="project" value="TreeGrafter"/>
</dbReference>
<feature type="transmembrane region" description="Helical" evidence="8">
    <location>
        <begin position="168"/>
        <end position="192"/>
    </location>
</feature>
<feature type="transmembrane region" description="Helical" evidence="8">
    <location>
        <begin position="258"/>
        <end position="276"/>
    </location>
</feature>
<dbReference type="eggNOG" id="COG1807">
    <property type="taxonomic scope" value="Bacteria"/>
</dbReference>
<dbReference type="Proteomes" id="UP000004690">
    <property type="component" value="Unassembled WGS sequence"/>
</dbReference>
<evidence type="ECO:0000256" key="6">
    <source>
        <dbReference type="ARBA" id="ARBA00022989"/>
    </source>
</evidence>
<keyword evidence="5 8" id="KW-0812">Transmembrane</keyword>
<evidence type="ECO:0000259" key="9">
    <source>
        <dbReference type="Pfam" id="PF13231"/>
    </source>
</evidence>
<dbReference type="PANTHER" id="PTHR33908">
    <property type="entry name" value="MANNOSYLTRANSFERASE YKCB-RELATED"/>
    <property type="match status" value="1"/>
</dbReference>
<feature type="transmembrane region" description="Helical" evidence="8">
    <location>
        <begin position="204"/>
        <end position="225"/>
    </location>
</feature>
<keyword evidence="3" id="KW-0328">Glycosyltransferase</keyword>
<dbReference type="AlphaFoldDB" id="I3C6S0"/>
<feature type="transmembrane region" description="Helical" evidence="8">
    <location>
        <begin position="12"/>
        <end position="32"/>
    </location>
</feature>
<dbReference type="PANTHER" id="PTHR33908:SF3">
    <property type="entry name" value="UNDECAPRENYL PHOSPHATE-ALPHA-4-AMINO-4-DEOXY-L-ARABINOSE ARABINOSYL TRANSFERASE"/>
    <property type="match status" value="1"/>
</dbReference>
<evidence type="ECO:0000313" key="10">
    <source>
        <dbReference type="EMBL" id="EIJ39313.1"/>
    </source>
</evidence>
<evidence type="ECO:0000256" key="7">
    <source>
        <dbReference type="ARBA" id="ARBA00023136"/>
    </source>
</evidence>
<sequence length="551" mass="64013">MTLKNSTDRYYLLFLFIAFLILIIGLGSYGLAETSEARYAEISREMLLNGDYLNPELLGIFHFHKPPITYYITTLGYQIFGVNEFGARFFLQVAIIIQLLLIYRLAYLLYKDKRIAFIAGLVYFSFPIVLISSRNLTTDAFLTTFILGAIYCWQVYDHKNKTVFLYFFYTLVGVALLTKGPVALLFVLAYIITRKLIYGDGAKITNHHVIGFVLCALIGASWYIAVIMEHPKIWDYFINKQLAGRMTGNAFKERSKPFWYYFPILLGLLLPWCLSLISNFKKYIKSFFAKQKETKVLIYSSAILFFLFSAFSTKLILYILPIFWMVAIIIAVGLPKISNTSKNIVNLTYASLLTMLFVGLVFSWIFKTNMENVSIKTLIVALISLIIFGLVYHFIENEKFYKPPVLAATFGGAIILISTSFMSHNSPVTNSTKDMVKFIDNVSNERNKTILVYDYLLSSIPFYTNDTLITLKYSHHTTQRETQFENNDTYKQNLWDMHKETEINKLSKISKKHSTYLLVRNKRDLDKKFSFLKENFDSEKHYQKWTLYYHK</sequence>
<evidence type="ECO:0000256" key="1">
    <source>
        <dbReference type="ARBA" id="ARBA00004651"/>
    </source>
</evidence>
<dbReference type="EMBL" id="JH651379">
    <property type="protein sequence ID" value="EIJ39313.1"/>
    <property type="molecule type" value="Genomic_DNA"/>
</dbReference>
<evidence type="ECO:0000313" key="11">
    <source>
        <dbReference type="Proteomes" id="UP000004690"/>
    </source>
</evidence>